<feature type="compositionally biased region" description="Polar residues" evidence="1">
    <location>
        <begin position="304"/>
        <end position="314"/>
    </location>
</feature>
<sequence>MTSAEDIDVPEDGGRAKLKPQMPREETAAALIGLRAWKGDGIVRLLDHDPESSAMLLERLNASRSLASVVDDDTALGTLAALMARLHAAPAPAGLRRLDGIARDMLAAVPQALVSLSDPDDQRRLHTWAAAVAELVDEPGDRLLHFGNVLAAEREPWLAIDPEPLFGDPGFDLWPALDTGWEKSETTGDARRVVRRRFDLLTEALELVRRLAGPLITSAATRPPSGGGGSPICPFPPEYSPTPCSPAGRTGVERAGLALRPPGSAAHRAGRAVRSRDVRASRPAVPSRMAPARSMPLQPEPRSAFTSSRTSISP</sequence>
<dbReference type="Pfam" id="PF04655">
    <property type="entry name" value="APH_6_hur"/>
    <property type="match status" value="1"/>
</dbReference>
<accession>A0ABN0VGR5</accession>
<evidence type="ECO:0000313" key="2">
    <source>
        <dbReference type="EMBL" id="GAA0299799.1"/>
    </source>
</evidence>
<proteinExistence type="predicted"/>
<dbReference type="InterPro" id="IPR006748">
    <property type="entry name" value="NH2Glyco/OHUrea_AB-resist_kin"/>
</dbReference>
<dbReference type="Proteomes" id="UP001501867">
    <property type="component" value="Unassembled WGS sequence"/>
</dbReference>
<keyword evidence="3" id="KW-1185">Reference proteome</keyword>
<protein>
    <submittedName>
        <fullName evidence="2">Uncharacterized protein</fullName>
    </submittedName>
</protein>
<reference evidence="2 3" key="1">
    <citation type="journal article" date="2019" name="Int. J. Syst. Evol. Microbiol.">
        <title>The Global Catalogue of Microorganisms (GCM) 10K type strain sequencing project: providing services to taxonomists for standard genome sequencing and annotation.</title>
        <authorList>
            <consortium name="The Broad Institute Genomics Platform"/>
            <consortium name="The Broad Institute Genome Sequencing Center for Infectious Disease"/>
            <person name="Wu L."/>
            <person name="Ma J."/>
        </authorList>
    </citation>
    <scope>NUCLEOTIDE SEQUENCE [LARGE SCALE GENOMIC DNA]</scope>
    <source>
        <strain evidence="2 3">JCM 4505</strain>
    </source>
</reference>
<dbReference type="InterPro" id="IPR011009">
    <property type="entry name" value="Kinase-like_dom_sf"/>
</dbReference>
<comment type="caution">
    <text evidence="2">The sequence shown here is derived from an EMBL/GenBank/DDBJ whole genome shotgun (WGS) entry which is preliminary data.</text>
</comment>
<evidence type="ECO:0000313" key="3">
    <source>
        <dbReference type="Proteomes" id="UP001501867"/>
    </source>
</evidence>
<feature type="region of interest" description="Disordered" evidence="1">
    <location>
        <begin position="257"/>
        <end position="314"/>
    </location>
</feature>
<feature type="region of interest" description="Disordered" evidence="1">
    <location>
        <begin position="1"/>
        <end position="20"/>
    </location>
</feature>
<name>A0ABN0VGR5_9ACTN</name>
<evidence type="ECO:0000256" key="1">
    <source>
        <dbReference type="SAM" id="MobiDB-lite"/>
    </source>
</evidence>
<dbReference type="EMBL" id="BAAABV010000021">
    <property type="protein sequence ID" value="GAA0299799.1"/>
    <property type="molecule type" value="Genomic_DNA"/>
</dbReference>
<feature type="compositionally biased region" description="Acidic residues" evidence="1">
    <location>
        <begin position="1"/>
        <end position="11"/>
    </location>
</feature>
<dbReference type="SUPFAM" id="SSF56112">
    <property type="entry name" value="Protein kinase-like (PK-like)"/>
    <property type="match status" value="1"/>
</dbReference>
<organism evidence="2 3">
    <name type="scientific">Streptomyces polychromogenes</name>
    <dbReference type="NCBI Taxonomy" id="67342"/>
    <lineage>
        <taxon>Bacteria</taxon>
        <taxon>Bacillati</taxon>
        <taxon>Actinomycetota</taxon>
        <taxon>Actinomycetes</taxon>
        <taxon>Kitasatosporales</taxon>
        <taxon>Streptomycetaceae</taxon>
        <taxon>Streptomyces</taxon>
    </lineage>
</organism>
<gene>
    <name evidence="2" type="ORF">GCM10010302_42950</name>
</gene>